<sequence>MKSFFTSPFPLAGEGPGERARDFTQPSPALRAPSPLKGEEYLAPLSRLRERGWGRGLRHAPAPPSPAPSGHPLP</sequence>
<dbReference type="AlphaFoldDB" id="A0A3R8WFW3"/>
<gene>
    <name evidence="2" type="ORF">EGJ44_03245</name>
</gene>
<reference evidence="2 3" key="1">
    <citation type="submission" date="2018-10" db="EMBL/GenBank/DDBJ databases">
        <title>Transmission dynamics of multidrug resistant bacteria on intensive care unit surfaces.</title>
        <authorList>
            <person name="D'Souza A.W."/>
            <person name="Potter R.F."/>
            <person name="Wallace M."/>
            <person name="Shupe A."/>
            <person name="Patel S."/>
            <person name="Sun S."/>
            <person name="Gul D."/>
            <person name="Kwon J.H."/>
            <person name="Andleeb S."/>
            <person name="Burnham C.-A.D."/>
            <person name="Dantas G."/>
        </authorList>
    </citation>
    <scope>NUCLEOTIDE SEQUENCE [LARGE SCALE GENOMIC DNA]</scope>
    <source>
        <strain evidence="2 3">PO_271</strain>
    </source>
</reference>
<proteinExistence type="predicted"/>
<evidence type="ECO:0000256" key="1">
    <source>
        <dbReference type="SAM" id="MobiDB-lite"/>
    </source>
</evidence>
<comment type="caution">
    <text evidence="2">The sequence shown here is derived from an EMBL/GenBank/DDBJ whole genome shotgun (WGS) entry which is preliminary data.</text>
</comment>
<dbReference type="Proteomes" id="UP000272833">
    <property type="component" value="Unassembled WGS sequence"/>
</dbReference>
<protein>
    <submittedName>
        <fullName evidence="2">Uncharacterized protein</fullName>
    </submittedName>
</protein>
<evidence type="ECO:0000313" key="3">
    <source>
        <dbReference type="Proteomes" id="UP000272833"/>
    </source>
</evidence>
<accession>A0A3R8WFW3</accession>
<feature type="compositionally biased region" description="Pro residues" evidence="1">
    <location>
        <begin position="61"/>
        <end position="74"/>
    </location>
</feature>
<name>A0A3R8WFW3_ECTOL</name>
<organism evidence="2 3">
    <name type="scientific">Ectopseudomonas oleovorans</name>
    <name type="common">Pseudomonas oleovorans</name>
    <dbReference type="NCBI Taxonomy" id="301"/>
    <lineage>
        <taxon>Bacteria</taxon>
        <taxon>Pseudomonadati</taxon>
        <taxon>Pseudomonadota</taxon>
        <taxon>Gammaproteobacteria</taxon>
        <taxon>Pseudomonadales</taxon>
        <taxon>Pseudomonadaceae</taxon>
        <taxon>Ectopseudomonas</taxon>
    </lineage>
</organism>
<dbReference type="EMBL" id="RHRS01000005">
    <property type="protein sequence ID" value="RRW38603.1"/>
    <property type="molecule type" value="Genomic_DNA"/>
</dbReference>
<evidence type="ECO:0000313" key="2">
    <source>
        <dbReference type="EMBL" id="RRW38603.1"/>
    </source>
</evidence>
<feature type="region of interest" description="Disordered" evidence="1">
    <location>
        <begin position="1"/>
        <end position="74"/>
    </location>
</feature>